<dbReference type="Gene3D" id="1.10.150.130">
    <property type="match status" value="1"/>
</dbReference>
<evidence type="ECO:0000259" key="5">
    <source>
        <dbReference type="PROSITE" id="PS51898"/>
    </source>
</evidence>
<dbReference type="HOGENOM" id="CLU_056713_1_0_5"/>
<dbReference type="InterPro" id="IPR013762">
    <property type="entry name" value="Integrase-like_cat_sf"/>
</dbReference>
<dbReference type="PANTHER" id="PTHR30349">
    <property type="entry name" value="PHAGE INTEGRASE-RELATED"/>
    <property type="match status" value="1"/>
</dbReference>
<dbReference type="CDD" id="cd00796">
    <property type="entry name" value="INT_Rci_Hp1_C"/>
    <property type="match status" value="1"/>
</dbReference>
<evidence type="ECO:0000313" key="7">
    <source>
        <dbReference type="Proteomes" id="UP000002565"/>
    </source>
</evidence>
<dbReference type="GeneID" id="93016670"/>
<dbReference type="PROSITE" id="PS51898">
    <property type="entry name" value="TYR_RECOMBINASE"/>
    <property type="match status" value="1"/>
</dbReference>
<keyword evidence="3" id="KW-0238">DNA-binding</keyword>
<evidence type="ECO:0000256" key="2">
    <source>
        <dbReference type="ARBA" id="ARBA00022908"/>
    </source>
</evidence>
<evidence type="ECO:0000256" key="3">
    <source>
        <dbReference type="ARBA" id="ARBA00023125"/>
    </source>
</evidence>
<dbReference type="SUPFAM" id="SSF56349">
    <property type="entry name" value="DNA breaking-rejoining enzymes"/>
    <property type="match status" value="1"/>
</dbReference>
<dbReference type="Proteomes" id="UP000002565">
    <property type="component" value="Chromosome 1"/>
</dbReference>
<dbReference type="PANTHER" id="PTHR30349:SF64">
    <property type="entry name" value="PROPHAGE INTEGRASE INTD-RELATED"/>
    <property type="match status" value="1"/>
</dbReference>
<dbReference type="GO" id="GO:0003677">
    <property type="term" value="F:DNA binding"/>
    <property type="evidence" value="ECO:0007669"/>
    <property type="project" value="UniProtKB-KW"/>
</dbReference>
<gene>
    <name evidence="6" type="ordered locus">BAbS19_I09160</name>
</gene>
<dbReference type="GO" id="GO:0006310">
    <property type="term" value="P:DNA recombination"/>
    <property type="evidence" value="ECO:0007669"/>
    <property type="project" value="UniProtKB-KW"/>
</dbReference>
<dbReference type="GO" id="GO:0015074">
    <property type="term" value="P:DNA integration"/>
    <property type="evidence" value="ECO:0007669"/>
    <property type="project" value="UniProtKB-KW"/>
</dbReference>
<protein>
    <submittedName>
        <fullName evidence="6">Phage integrase</fullName>
    </submittedName>
</protein>
<name>A0A0F6AQL8_BRUA1</name>
<dbReference type="Pfam" id="PF00589">
    <property type="entry name" value="Phage_integrase"/>
    <property type="match status" value="1"/>
</dbReference>
<keyword evidence="2" id="KW-0229">DNA integration</keyword>
<keyword evidence="4" id="KW-0233">DNA recombination</keyword>
<dbReference type="RefSeq" id="WP_002966804.1">
    <property type="nucleotide sequence ID" value="NC_010742.1"/>
</dbReference>
<reference evidence="6 7" key="1">
    <citation type="journal article" date="2008" name="PLoS ONE">
        <title>Genome sequence of Brucella abortus vaccine strain S19 compared to virulent strains yields candidate virulence genes.</title>
        <authorList>
            <person name="Crasta O.R."/>
            <person name="Folkerts O."/>
            <person name="Fei Z."/>
            <person name="Mane S.P."/>
            <person name="Evans C."/>
            <person name="Martino-Catt S."/>
            <person name="Bricker B."/>
            <person name="Yu G."/>
            <person name="Du L."/>
            <person name="Sobral B.W."/>
        </authorList>
    </citation>
    <scope>NUCLEOTIDE SEQUENCE [LARGE SCALE GENOMIC DNA]</scope>
    <source>
        <strain evidence="6 7">S19</strain>
    </source>
</reference>
<dbReference type="EMBL" id="CP000887">
    <property type="protein sequence ID" value="ACD72433.1"/>
    <property type="molecule type" value="Genomic_DNA"/>
</dbReference>
<sequence>MVTVDLKGIHKVNAKGRTYYYAWRGGPALRGEPGSAEFMASLQEANDSRVIPDASKFRAVITAYKSSHDYQKLADSTKRNWNGWLDRIGKKFGDLSIAQFDLPQKIRPVIRKWRGEFADKPRTADYGMQVLSRVLSYAVDPLGKISQNPCEGIKQLYKNDRAAIIWTDQDIARLKTKCSPEVAWAVDLAAHTGLRAGDLLRLSWSHITDNAIILPTGKSRHTKEAVIPLYAELRALLQTIPRRSPIVLTNTRKAPWTVNGFGSSFSDCREEAKLGDRDLHFHDFRGTAATKFYIAGLSERVIAEIMGWEEETVRNIIRRYVSRTAAIEATIKQIDEARKRT</sequence>
<proteinExistence type="inferred from homology"/>
<evidence type="ECO:0000313" key="6">
    <source>
        <dbReference type="EMBL" id="ACD72433.1"/>
    </source>
</evidence>
<dbReference type="InterPro" id="IPR010998">
    <property type="entry name" value="Integrase_recombinase_N"/>
</dbReference>
<dbReference type="AlphaFoldDB" id="A0A0F6AQL8"/>
<organism evidence="6 7">
    <name type="scientific">Brucella abortus (strain S19)</name>
    <dbReference type="NCBI Taxonomy" id="430066"/>
    <lineage>
        <taxon>Bacteria</taxon>
        <taxon>Pseudomonadati</taxon>
        <taxon>Pseudomonadota</taxon>
        <taxon>Alphaproteobacteria</taxon>
        <taxon>Hyphomicrobiales</taxon>
        <taxon>Brucellaceae</taxon>
        <taxon>Brucella/Ochrobactrum group</taxon>
        <taxon>Brucella</taxon>
    </lineage>
</organism>
<comment type="similarity">
    <text evidence="1">Belongs to the 'phage' integrase family.</text>
</comment>
<dbReference type="Gene3D" id="1.10.443.10">
    <property type="entry name" value="Intergrase catalytic core"/>
    <property type="match status" value="1"/>
</dbReference>
<feature type="domain" description="Tyr recombinase" evidence="5">
    <location>
        <begin position="161"/>
        <end position="335"/>
    </location>
</feature>
<accession>A0A0F6AQL8</accession>
<dbReference type="InterPro" id="IPR011010">
    <property type="entry name" value="DNA_brk_join_enz"/>
</dbReference>
<evidence type="ECO:0000256" key="4">
    <source>
        <dbReference type="ARBA" id="ARBA00023172"/>
    </source>
</evidence>
<dbReference type="InterPro" id="IPR050090">
    <property type="entry name" value="Tyrosine_recombinase_XerCD"/>
</dbReference>
<evidence type="ECO:0000256" key="1">
    <source>
        <dbReference type="ARBA" id="ARBA00008857"/>
    </source>
</evidence>
<dbReference type="KEGG" id="bmc:BAbS19_I09160"/>
<dbReference type="InterPro" id="IPR002104">
    <property type="entry name" value="Integrase_catalytic"/>
</dbReference>